<gene>
    <name evidence="18" type="ORF">CfE428DRAFT_2774</name>
</gene>
<dbReference type="GO" id="GO:0046930">
    <property type="term" value="C:pore complex"/>
    <property type="evidence" value="ECO:0007669"/>
    <property type="project" value="UniProtKB-KW"/>
</dbReference>
<evidence type="ECO:0000256" key="12">
    <source>
        <dbReference type="ARBA" id="ARBA00023139"/>
    </source>
</evidence>
<keyword evidence="5" id="KW-0762">Sugar transport</keyword>
<dbReference type="STRING" id="497964.CfE428DRAFT_2774"/>
<dbReference type="Gene3D" id="3.10.560.10">
    <property type="entry name" value="Outer membrane lipoprotein wza domain like"/>
    <property type="match status" value="1"/>
</dbReference>
<evidence type="ECO:0000256" key="7">
    <source>
        <dbReference type="ARBA" id="ARBA00022729"/>
    </source>
</evidence>
<evidence type="ECO:0000256" key="10">
    <source>
        <dbReference type="ARBA" id="ARBA00023114"/>
    </source>
</evidence>
<keyword evidence="13" id="KW-0998">Cell outer membrane</keyword>
<dbReference type="InterPro" id="IPR003715">
    <property type="entry name" value="Poly_export_N"/>
</dbReference>
<dbReference type="RefSeq" id="WP_006980099.1">
    <property type="nucleotide sequence ID" value="NZ_ABVL01000007.1"/>
</dbReference>
<keyword evidence="6" id="KW-0812">Transmembrane</keyword>
<evidence type="ECO:0000256" key="13">
    <source>
        <dbReference type="ARBA" id="ARBA00023237"/>
    </source>
</evidence>
<feature type="signal peptide" evidence="15">
    <location>
        <begin position="1"/>
        <end position="25"/>
    </location>
</feature>
<keyword evidence="9" id="KW-0406">Ion transport</keyword>
<evidence type="ECO:0000256" key="15">
    <source>
        <dbReference type="SAM" id="SignalP"/>
    </source>
</evidence>
<accession>B4D1I6</accession>
<evidence type="ECO:0000256" key="4">
    <source>
        <dbReference type="ARBA" id="ARBA00022452"/>
    </source>
</evidence>
<dbReference type="GO" id="GO:0015159">
    <property type="term" value="F:polysaccharide transmembrane transporter activity"/>
    <property type="evidence" value="ECO:0007669"/>
    <property type="project" value="InterPro"/>
</dbReference>
<dbReference type="InterPro" id="IPR049712">
    <property type="entry name" value="Poly_export"/>
</dbReference>
<dbReference type="Proteomes" id="UP000005824">
    <property type="component" value="Unassembled WGS sequence"/>
</dbReference>
<feature type="domain" description="SLBB" evidence="17">
    <location>
        <begin position="134"/>
        <end position="217"/>
    </location>
</feature>
<evidence type="ECO:0000256" key="14">
    <source>
        <dbReference type="ARBA" id="ARBA00023288"/>
    </source>
</evidence>
<sequence length="224" mass="24452" precursor="true">MMLSRSVWLFLCVALLAVAPLRAQRATLLEKPPQTDAAAVVAATTSMDVLDSTRRLGAGDRLSYRVVEERRDPVGLMVADSGEVEVPLIGRVKAAGRTCKELALAIRPMLEKEYFYKATVIIGLDAVSAKARGRVYISGQVRSQGSIDIPPDERFTLSKAILKAGGFADFANHHKVKLIRKNANGNAQTTIVDLDLVTVHGELDKDPELQPDDTIIVPEKFVNF</sequence>
<dbReference type="InParanoid" id="B4D1I6"/>
<keyword evidence="7 15" id="KW-0732">Signal</keyword>
<dbReference type="PANTHER" id="PTHR33619:SF3">
    <property type="entry name" value="POLYSACCHARIDE EXPORT PROTEIN GFCE-RELATED"/>
    <property type="match status" value="1"/>
</dbReference>
<dbReference type="PANTHER" id="PTHR33619">
    <property type="entry name" value="POLYSACCHARIDE EXPORT PROTEIN GFCE-RELATED"/>
    <property type="match status" value="1"/>
</dbReference>
<evidence type="ECO:0000256" key="6">
    <source>
        <dbReference type="ARBA" id="ARBA00022692"/>
    </source>
</evidence>
<evidence type="ECO:0000256" key="2">
    <source>
        <dbReference type="ARBA" id="ARBA00009450"/>
    </source>
</evidence>
<evidence type="ECO:0000313" key="18">
    <source>
        <dbReference type="EMBL" id="EDY19598.1"/>
    </source>
</evidence>
<dbReference type="GO" id="GO:0009279">
    <property type="term" value="C:cell outer membrane"/>
    <property type="evidence" value="ECO:0007669"/>
    <property type="project" value="UniProtKB-SubCell"/>
</dbReference>
<proteinExistence type="inferred from homology"/>
<dbReference type="eggNOG" id="COG1596">
    <property type="taxonomic scope" value="Bacteria"/>
</dbReference>
<evidence type="ECO:0000256" key="1">
    <source>
        <dbReference type="ARBA" id="ARBA00004571"/>
    </source>
</evidence>
<keyword evidence="4" id="KW-1134">Transmembrane beta strand</keyword>
<comment type="similarity">
    <text evidence="2">Belongs to the BexD/CtrA/VexA family.</text>
</comment>
<keyword evidence="11" id="KW-0472">Membrane</keyword>
<feature type="chain" id="PRO_5002800342" evidence="15">
    <location>
        <begin position="26"/>
        <end position="224"/>
    </location>
</feature>
<dbReference type="Pfam" id="PF02563">
    <property type="entry name" value="Poly_export"/>
    <property type="match status" value="1"/>
</dbReference>
<keyword evidence="19" id="KW-1185">Reference proteome</keyword>
<evidence type="ECO:0000259" key="16">
    <source>
        <dbReference type="Pfam" id="PF02563"/>
    </source>
</evidence>
<protein>
    <submittedName>
        <fullName evidence="18">Polysaccharide export protein</fullName>
    </submittedName>
</protein>
<evidence type="ECO:0000256" key="5">
    <source>
        <dbReference type="ARBA" id="ARBA00022597"/>
    </source>
</evidence>
<evidence type="ECO:0000256" key="11">
    <source>
        <dbReference type="ARBA" id="ARBA00023136"/>
    </source>
</evidence>
<keyword evidence="10" id="KW-0626">Porin</keyword>
<evidence type="ECO:0000256" key="9">
    <source>
        <dbReference type="ARBA" id="ARBA00023065"/>
    </source>
</evidence>
<keyword evidence="12" id="KW-0564">Palmitate</keyword>
<evidence type="ECO:0000259" key="17">
    <source>
        <dbReference type="Pfam" id="PF22461"/>
    </source>
</evidence>
<organism evidence="18 19">
    <name type="scientific">Chthoniobacter flavus Ellin428</name>
    <dbReference type="NCBI Taxonomy" id="497964"/>
    <lineage>
        <taxon>Bacteria</taxon>
        <taxon>Pseudomonadati</taxon>
        <taxon>Verrucomicrobiota</taxon>
        <taxon>Spartobacteria</taxon>
        <taxon>Chthoniobacterales</taxon>
        <taxon>Chthoniobacteraceae</taxon>
        <taxon>Chthoniobacter</taxon>
    </lineage>
</organism>
<dbReference type="AlphaFoldDB" id="B4D1I6"/>
<comment type="caution">
    <text evidence="18">The sequence shown here is derived from an EMBL/GenBank/DDBJ whole genome shotgun (WGS) entry which is preliminary data.</text>
</comment>
<name>B4D1I6_9BACT</name>
<keyword evidence="14" id="KW-0449">Lipoprotein</keyword>
<dbReference type="Pfam" id="PF22461">
    <property type="entry name" value="SLBB_2"/>
    <property type="match status" value="1"/>
</dbReference>
<dbReference type="GO" id="GO:0015288">
    <property type="term" value="F:porin activity"/>
    <property type="evidence" value="ECO:0007669"/>
    <property type="project" value="UniProtKB-KW"/>
</dbReference>
<keyword evidence="3" id="KW-0813">Transport</keyword>
<keyword evidence="8" id="KW-0625">Polysaccharide transport</keyword>
<evidence type="ECO:0000256" key="8">
    <source>
        <dbReference type="ARBA" id="ARBA00023047"/>
    </source>
</evidence>
<comment type="subcellular location">
    <subcellularLocation>
        <location evidence="1">Cell outer membrane</location>
        <topology evidence="1">Multi-pass membrane protein</topology>
    </subcellularLocation>
</comment>
<evidence type="ECO:0000313" key="19">
    <source>
        <dbReference type="Proteomes" id="UP000005824"/>
    </source>
</evidence>
<dbReference type="InterPro" id="IPR054765">
    <property type="entry name" value="SLBB_dom"/>
</dbReference>
<dbReference type="GO" id="GO:0006811">
    <property type="term" value="P:monoatomic ion transport"/>
    <property type="evidence" value="ECO:0007669"/>
    <property type="project" value="UniProtKB-KW"/>
</dbReference>
<evidence type="ECO:0000256" key="3">
    <source>
        <dbReference type="ARBA" id="ARBA00022448"/>
    </source>
</evidence>
<dbReference type="Gene3D" id="3.30.1950.10">
    <property type="entry name" value="wza like domain"/>
    <property type="match status" value="1"/>
</dbReference>
<reference evidence="18 19" key="1">
    <citation type="journal article" date="2011" name="J. Bacteriol.">
        <title>Genome sequence of Chthoniobacter flavus Ellin428, an aerobic heterotrophic soil bacterium.</title>
        <authorList>
            <person name="Kant R."/>
            <person name="van Passel M.W."/>
            <person name="Palva A."/>
            <person name="Lucas S."/>
            <person name="Lapidus A."/>
            <person name="Glavina Del Rio T."/>
            <person name="Dalin E."/>
            <person name="Tice H."/>
            <person name="Bruce D."/>
            <person name="Goodwin L."/>
            <person name="Pitluck S."/>
            <person name="Larimer F.W."/>
            <person name="Land M.L."/>
            <person name="Hauser L."/>
            <person name="Sangwan P."/>
            <person name="de Vos W.M."/>
            <person name="Janssen P.H."/>
            <person name="Smidt H."/>
        </authorList>
    </citation>
    <scope>NUCLEOTIDE SEQUENCE [LARGE SCALE GENOMIC DNA]</scope>
    <source>
        <strain evidence="18 19">Ellin428</strain>
    </source>
</reference>
<dbReference type="EMBL" id="ABVL01000007">
    <property type="protein sequence ID" value="EDY19598.1"/>
    <property type="molecule type" value="Genomic_DNA"/>
</dbReference>
<feature type="domain" description="Polysaccharide export protein N-terminal" evidence="16">
    <location>
        <begin position="52"/>
        <end position="120"/>
    </location>
</feature>